<evidence type="ECO:0000256" key="3">
    <source>
        <dbReference type="ARBA" id="ARBA00021495"/>
    </source>
</evidence>
<dbReference type="CDD" id="cd00088">
    <property type="entry name" value="HPT"/>
    <property type="match status" value="1"/>
</dbReference>
<dbReference type="EC" id="2.7.13.3" evidence="2"/>
<dbReference type="InterPro" id="IPR051315">
    <property type="entry name" value="Bact_Chemotaxis_CheA"/>
</dbReference>
<dbReference type="Pfam" id="PF01584">
    <property type="entry name" value="CheW"/>
    <property type="match status" value="1"/>
</dbReference>
<evidence type="ECO:0000259" key="11">
    <source>
        <dbReference type="PROSITE" id="PS50109"/>
    </source>
</evidence>
<protein>
    <recommendedName>
        <fullName evidence="3">Chemotaxis protein CheA</fullName>
        <ecNumber evidence="2">2.7.13.3</ecNumber>
    </recommendedName>
</protein>
<name>A0A4R6X6R1_9GAMM</name>
<feature type="compositionally biased region" description="Polar residues" evidence="10">
    <location>
        <begin position="537"/>
        <end position="552"/>
    </location>
</feature>
<dbReference type="InterPro" id="IPR037006">
    <property type="entry name" value="CheA-like_homodim_sf"/>
</dbReference>
<feature type="domain" description="HPt" evidence="13">
    <location>
        <begin position="1"/>
        <end position="101"/>
    </location>
</feature>
<dbReference type="SUPFAM" id="SSF50341">
    <property type="entry name" value="CheW-like"/>
    <property type="match status" value="1"/>
</dbReference>
<keyword evidence="6 14" id="KW-0418">Kinase</keyword>
<evidence type="ECO:0000313" key="15">
    <source>
        <dbReference type="Proteomes" id="UP000295729"/>
    </source>
</evidence>
<evidence type="ECO:0000256" key="1">
    <source>
        <dbReference type="ARBA" id="ARBA00000085"/>
    </source>
</evidence>
<dbReference type="GO" id="GO:0005737">
    <property type="term" value="C:cytoplasm"/>
    <property type="evidence" value="ECO:0007669"/>
    <property type="project" value="InterPro"/>
</dbReference>
<sequence>MNPMLESFISESRDNLEEASQCFLALEQSPDDASIMQNLFRAMHTIKGSSGLFDIGPFTRLMHVAEDILDLARAGDLSLSSEHIDVLLNAMDQITVWIDELEELGELGSDAEQQGAPHMSELLAIIPKEAGDTLDSVGTTSHQSENQASDHSREDLKHVLETLPIATRLRIFTQHDLATYIHYTPQTDCFFTGDDPIHTVRLTPDCVVTQIASIAPWPAITELDPYACNLSFDLISCADIESLLDHFKYVEDDTKILDIELPWLVFPSGEWSDDQSLFQDVLAPLSEHIKNQTWHAIPNLLQPVIELANPDFYQVSCLQWIKALAEKDAAEPTLMSALLNALENGAFEYDYDEQISETVTLSEANSSEHDTENAPEEASCHALSDAQRTLLATQMQMLEFSTESDIEGRVASAQLVIERILGDALTPSNLGAVVHECLESSSTIGLISLIQNVLELNHADQTQVTAVTEDKCVNSVSMTDENSSDEGDEMDIASLVRQEQQLRQAPDQEEATDSTAVVTPHALSNDADTPITPATKPASSNTTHEPSHNQKPQVLKVDQHRIDLLMDLVGELVVAKNSLPYLAKKAEDDYQVRALAKEIKSQYAVINRLAESMQSTMMQIRMVPVSTIFQRFPRLVRDLSRKLNKDVRLILEGEESEADKNVVENLADPLIHLVRNSLDHGFETEQERVDQGKSAQGTLYLRAIPKDDQVIIEVVDDGRGMDPEKLKQSAYRKGIINEQKLESITDQEALYLIFAPGFSTAEQVSDLSGRGVGMDVVNGLVQQAGGKVTIDSELGKGTTIRLFLPLTMAVSRVMMVEVQHQCFGISMENIVETVKVPHDRLLRIKQGEAIVLRDKVIPVLSLHSLLSMPETEYEEEVPLLIMSLNGEDIALKIDQFHEGIDIVQKPLAGLMSQYNYYSGSALLGDGRVLLILNIKELLSCQ</sequence>
<dbReference type="InterPro" id="IPR036641">
    <property type="entry name" value="HPT_dom_sf"/>
</dbReference>
<keyword evidence="4 9" id="KW-0597">Phosphoprotein</keyword>
<dbReference type="FunFam" id="3.30.565.10:FF:000016">
    <property type="entry name" value="Chemotaxis protein CheA, putative"/>
    <property type="match status" value="1"/>
</dbReference>
<keyword evidence="15" id="KW-1185">Reference proteome</keyword>
<dbReference type="PANTHER" id="PTHR43395:SF1">
    <property type="entry name" value="CHEMOTAXIS PROTEIN CHEA"/>
    <property type="match status" value="1"/>
</dbReference>
<reference evidence="14 15" key="1">
    <citation type="submission" date="2019-03" db="EMBL/GenBank/DDBJ databases">
        <title>Genomic Encyclopedia of Type Strains, Phase IV (KMG-IV): sequencing the most valuable type-strain genomes for metagenomic binning, comparative biology and taxonomic classification.</title>
        <authorList>
            <person name="Goeker M."/>
        </authorList>
    </citation>
    <scope>NUCLEOTIDE SEQUENCE [LARGE SCALE GENOMIC DNA]</scope>
    <source>
        <strain evidence="14 15">DSM 5604</strain>
    </source>
</reference>
<evidence type="ECO:0000256" key="6">
    <source>
        <dbReference type="ARBA" id="ARBA00022777"/>
    </source>
</evidence>
<evidence type="ECO:0000256" key="2">
    <source>
        <dbReference type="ARBA" id="ARBA00012438"/>
    </source>
</evidence>
<dbReference type="GO" id="GO:0006935">
    <property type="term" value="P:chemotaxis"/>
    <property type="evidence" value="ECO:0007669"/>
    <property type="project" value="InterPro"/>
</dbReference>
<keyword evidence="5" id="KW-0808">Transferase</keyword>
<dbReference type="GO" id="GO:0000155">
    <property type="term" value="F:phosphorelay sensor kinase activity"/>
    <property type="evidence" value="ECO:0007669"/>
    <property type="project" value="InterPro"/>
</dbReference>
<evidence type="ECO:0000313" key="14">
    <source>
        <dbReference type="EMBL" id="TDR14742.1"/>
    </source>
</evidence>
<accession>A0A4R6X6R1</accession>
<dbReference type="SMART" id="SM01231">
    <property type="entry name" value="H-kinase_dim"/>
    <property type="match status" value="1"/>
</dbReference>
<dbReference type="AlphaFoldDB" id="A0A4R6X6R1"/>
<dbReference type="PRINTS" id="PR00344">
    <property type="entry name" value="BCTRLSENSOR"/>
</dbReference>
<keyword evidence="7" id="KW-0902">Two-component regulatory system</keyword>
<dbReference type="SMART" id="SM00260">
    <property type="entry name" value="CheW"/>
    <property type="match status" value="1"/>
</dbReference>
<dbReference type="InterPro" id="IPR002545">
    <property type="entry name" value="CheW-lke_dom"/>
</dbReference>
<organism evidence="14 15">
    <name type="scientific">Marinomonas communis</name>
    <dbReference type="NCBI Taxonomy" id="28254"/>
    <lineage>
        <taxon>Bacteria</taxon>
        <taxon>Pseudomonadati</taxon>
        <taxon>Pseudomonadota</taxon>
        <taxon>Gammaproteobacteria</taxon>
        <taxon>Oceanospirillales</taxon>
        <taxon>Oceanospirillaceae</taxon>
        <taxon>Marinomonas</taxon>
    </lineage>
</organism>
<evidence type="ECO:0000256" key="8">
    <source>
        <dbReference type="ARBA" id="ARBA00035100"/>
    </source>
</evidence>
<dbReference type="InterPro" id="IPR036890">
    <property type="entry name" value="HATPase_C_sf"/>
</dbReference>
<dbReference type="Gene3D" id="1.20.120.160">
    <property type="entry name" value="HPT domain"/>
    <property type="match status" value="1"/>
</dbReference>
<comment type="function">
    <text evidence="8">Involved in the transmission of sensory signals from the chemoreceptors to the flagellar motors. CheA is autophosphorylated; it can transfer its phosphate group to either CheB or CheY.</text>
</comment>
<dbReference type="PANTHER" id="PTHR43395">
    <property type="entry name" value="SENSOR HISTIDINE KINASE CHEA"/>
    <property type="match status" value="1"/>
</dbReference>
<comment type="caution">
    <text evidence="14">The sequence shown here is derived from an EMBL/GenBank/DDBJ whole genome shotgun (WGS) entry which is preliminary data.</text>
</comment>
<evidence type="ECO:0000256" key="7">
    <source>
        <dbReference type="ARBA" id="ARBA00023012"/>
    </source>
</evidence>
<dbReference type="SMART" id="SM00073">
    <property type="entry name" value="HPT"/>
    <property type="match status" value="1"/>
</dbReference>
<dbReference type="InterPro" id="IPR004105">
    <property type="entry name" value="CheA-like_dim"/>
</dbReference>
<dbReference type="RefSeq" id="WP_133559393.1">
    <property type="nucleotide sequence ID" value="NZ_SNZA01000001.1"/>
</dbReference>
<feature type="domain" description="Histidine kinase" evidence="11">
    <location>
        <begin position="563"/>
        <end position="808"/>
    </location>
</feature>
<dbReference type="SMART" id="SM00387">
    <property type="entry name" value="HATPase_c"/>
    <property type="match status" value="1"/>
</dbReference>
<dbReference type="Pfam" id="PF02518">
    <property type="entry name" value="HATPase_c"/>
    <property type="match status" value="1"/>
</dbReference>
<dbReference type="Gene3D" id="2.30.30.40">
    <property type="entry name" value="SH3 Domains"/>
    <property type="match status" value="1"/>
</dbReference>
<dbReference type="SUPFAM" id="SSF47384">
    <property type="entry name" value="Homodimeric domain of signal transducing histidine kinase"/>
    <property type="match status" value="1"/>
</dbReference>
<dbReference type="InterPro" id="IPR003594">
    <property type="entry name" value="HATPase_dom"/>
</dbReference>
<evidence type="ECO:0000259" key="12">
    <source>
        <dbReference type="PROSITE" id="PS50851"/>
    </source>
</evidence>
<dbReference type="PROSITE" id="PS50894">
    <property type="entry name" value="HPT"/>
    <property type="match status" value="1"/>
</dbReference>
<dbReference type="Pfam" id="PF01627">
    <property type="entry name" value="Hpt"/>
    <property type="match status" value="1"/>
</dbReference>
<dbReference type="InterPro" id="IPR004358">
    <property type="entry name" value="Sig_transdc_His_kin-like_C"/>
</dbReference>
<feature type="region of interest" description="Disordered" evidence="10">
    <location>
        <begin position="134"/>
        <end position="154"/>
    </location>
</feature>
<dbReference type="Pfam" id="PF02895">
    <property type="entry name" value="H-kinase_dim"/>
    <property type="match status" value="1"/>
</dbReference>
<dbReference type="Gene3D" id="1.10.287.560">
    <property type="entry name" value="Histidine kinase CheA-like, homodimeric domain"/>
    <property type="match status" value="1"/>
</dbReference>
<feature type="region of interest" description="Disordered" evidence="10">
    <location>
        <begin position="521"/>
        <end position="554"/>
    </location>
</feature>
<comment type="catalytic activity">
    <reaction evidence="1">
        <text>ATP + protein L-histidine = ADP + protein N-phospho-L-histidine.</text>
        <dbReference type="EC" id="2.7.13.3"/>
    </reaction>
</comment>
<dbReference type="CDD" id="cd16916">
    <property type="entry name" value="HATPase_CheA-like"/>
    <property type="match status" value="1"/>
</dbReference>
<gene>
    <name evidence="14" type="ORF">C8D85_0078</name>
</gene>
<evidence type="ECO:0000256" key="5">
    <source>
        <dbReference type="ARBA" id="ARBA00022679"/>
    </source>
</evidence>
<evidence type="ECO:0000256" key="10">
    <source>
        <dbReference type="SAM" id="MobiDB-lite"/>
    </source>
</evidence>
<dbReference type="OrthoDB" id="9803176at2"/>
<dbReference type="Gene3D" id="3.30.565.10">
    <property type="entry name" value="Histidine kinase-like ATPase, C-terminal domain"/>
    <property type="match status" value="1"/>
</dbReference>
<dbReference type="PROSITE" id="PS50109">
    <property type="entry name" value="HIS_KIN"/>
    <property type="match status" value="1"/>
</dbReference>
<dbReference type="SUPFAM" id="SSF47226">
    <property type="entry name" value="Histidine-containing phosphotransfer domain, HPT domain"/>
    <property type="match status" value="1"/>
</dbReference>
<feature type="compositionally biased region" description="Polar residues" evidence="10">
    <location>
        <begin position="136"/>
        <end position="147"/>
    </location>
</feature>
<feature type="modified residue" description="Phosphohistidine" evidence="9">
    <location>
        <position position="44"/>
    </location>
</feature>
<feature type="domain" description="CheW-like" evidence="12">
    <location>
        <begin position="810"/>
        <end position="941"/>
    </location>
</feature>
<dbReference type="EMBL" id="SNZA01000001">
    <property type="protein sequence ID" value="TDR14742.1"/>
    <property type="molecule type" value="Genomic_DNA"/>
</dbReference>
<dbReference type="InterPro" id="IPR036061">
    <property type="entry name" value="CheW-like_dom_sf"/>
</dbReference>
<dbReference type="SUPFAM" id="SSF55874">
    <property type="entry name" value="ATPase domain of HSP90 chaperone/DNA topoisomerase II/histidine kinase"/>
    <property type="match status" value="1"/>
</dbReference>
<dbReference type="InterPro" id="IPR036097">
    <property type="entry name" value="HisK_dim/P_sf"/>
</dbReference>
<dbReference type="Proteomes" id="UP000295729">
    <property type="component" value="Unassembled WGS sequence"/>
</dbReference>
<evidence type="ECO:0000256" key="9">
    <source>
        <dbReference type="PROSITE-ProRule" id="PRU00110"/>
    </source>
</evidence>
<dbReference type="PROSITE" id="PS50851">
    <property type="entry name" value="CHEW"/>
    <property type="match status" value="1"/>
</dbReference>
<evidence type="ECO:0000259" key="13">
    <source>
        <dbReference type="PROSITE" id="PS50894"/>
    </source>
</evidence>
<dbReference type="InterPro" id="IPR008207">
    <property type="entry name" value="Sig_transdc_His_kin_Hpt_dom"/>
</dbReference>
<dbReference type="InterPro" id="IPR005467">
    <property type="entry name" value="His_kinase_dom"/>
</dbReference>
<proteinExistence type="predicted"/>
<evidence type="ECO:0000256" key="4">
    <source>
        <dbReference type="ARBA" id="ARBA00022553"/>
    </source>
</evidence>